<comment type="caution">
    <text evidence="2">The sequence shown here is derived from an EMBL/GenBank/DDBJ whole genome shotgun (WGS) entry which is preliminary data.</text>
</comment>
<organism evidence="2 3">
    <name type="scientific">Crossiella equi</name>
    <dbReference type="NCBI Taxonomy" id="130796"/>
    <lineage>
        <taxon>Bacteria</taxon>
        <taxon>Bacillati</taxon>
        <taxon>Actinomycetota</taxon>
        <taxon>Actinomycetes</taxon>
        <taxon>Pseudonocardiales</taxon>
        <taxon>Pseudonocardiaceae</taxon>
        <taxon>Crossiella</taxon>
    </lineage>
</organism>
<evidence type="ECO:0000313" key="3">
    <source>
        <dbReference type="Proteomes" id="UP001519363"/>
    </source>
</evidence>
<dbReference type="Gene3D" id="3.30.1310.10">
    <property type="entry name" value="Nucleoid-associated protein YbaB-like domain"/>
    <property type="match status" value="1"/>
</dbReference>
<dbReference type="InterPro" id="IPR004401">
    <property type="entry name" value="YbaB/EbfC"/>
</dbReference>
<sequence length="160" mass="17293">MTTAEGAADAHAIEQAIADLNDAQDRLRSHTLTSRSRSVEATVNGRGDLLRLSIADGALHRSGHALREVERDLVAAITQARTEAYRLEYQAVAEVVAPSTGEVPFLPPPPPAAEQTSLEDSRSADPAQPSRHAPQRPRLVGSEADDAYFEELNTRGFLDE</sequence>
<evidence type="ECO:0000256" key="1">
    <source>
        <dbReference type="SAM" id="MobiDB-lite"/>
    </source>
</evidence>
<evidence type="ECO:0000313" key="2">
    <source>
        <dbReference type="EMBL" id="MBP2477801.1"/>
    </source>
</evidence>
<accession>A0ABS5AN09</accession>
<proteinExistence type="predicted"/>
<dbReference type="Proteomes" id="UP001519363">
    <property type="component" value="Unassembled WGS sequence"/>
</dbReference>
<reference evidence="2 3" key="1">
    <citation type="submission" date="2021-03" db="EMBL/GenBank/DDBJ databases">
        <title>Sequencing the genomes of 1000 actinobacteria strains.</title>
        <authorList>
            <person name="Klenk H.-P."/>
        </authorList>
    </citation>
    <scope>NUCLEOTIDE SEQUENCE [LARGE SCALE GENOMIC DNA]</scope>
    <source>
        <strain evidence="2 3">DSM 44580</strain>
    </source>
</reference>
<dbReference type="GO" id="GO:0003677">
    <property type="term" value="F:DNA binding"/>
    <property type="evidence" value="ECO:0007669"/>
    <property type="project" value="UniProtKB-KW"/>
</dbReference>
<keyword evidence="2" id="KW-0238">DNA-binding</keyword>
<dbReference type="EMBL" id="JAGIOO010000001">
    <property type="protein sequence ID" value="MBP2477801.1"/>
    <property type="molecule type" value="Genomic_DNA"/>
</dbReference>
<dbReference type="InterPro" id="IPR036894">
    <property type="entry name" value="YbaB-like_sf"/>
</dbReference>
<dbReference type="Pfam" id="PF02575">
    <property type="entry name" value="YbaB_DNA_bd"/>
    <property type="match status" value="1"/>
</dbReference>
<keyword evidence="3" id="KW-1185">Reference proteome</keyword>
<feature type="region of interest" description="Disordered" evidence="1">
    <location>
        <begin position="100"/>
        <end position="145"/>
    </location>
</feature>
<gene>
    <name evidence="2" type="ORF">JOF53_006673</name>
</gene>
<name>A0ABS5AN09_9PSEU</name>
<protein>
    <submittedName>
        <fullName evidence="2">DNA-binding protein YbaB</fullName>
    </submittedName>
</protein>